<reference evidence="2 3" key="1">
    <citation type="journal article" date="2018" name="Evol. Lett.">
        <title>Horizontal gene cluster transfer increased hallucinogenic mushroom diversity.</title>
        <authorList>
            <person name="Reynolds H.T."/>
            <person name="Vijayakumar V."/>
            <person name="Gluck-Thaler E."/>
            <person name="Korotkin H.B."/>
            <person name="Matheny P.B."/>
            <person name="Slot J.C."/>
        </authorList>
    </citation>
    <scope>NUCLEOTIDE SEQUENCE [LARGE SCALE GENOMIC DNA]</scope>
    <source>
        <strain evidence="2 3">2631</strain>
    </source>
</reference>
<name>A0A409X2Y0_PSICY</name>
<feature type="region of interest" description="Disordered" evidence="1">
    <location>
        <begin position="1"/>
        <end position="41"/>
    </location>
</feature>
<evidence type="ECO:0000313" key="2">
    <source>
        <dbReference type="EMBL" id="PPQ85107.1"/>
    </source>
</evidence>
<sequence>MDFGSHFSPLRSTSNSTRQQCSSKQRKSSTMHNSEISVSKNVKTSSMPLMMMQTWLMRCGLTRTTLPFLGLHLEKMVFFSAMQGGRFVYRICSWILSQNKNGRIITHKRIE</sequence>
<proteinExistence type="predicted"/>
<accession>A0A409X2Y0</accession>
<dbReference type="Proteomes" id="UP000283269">
    <property type="component" value="Unassembled WGS sequence"/>
</dbReference>
<evidence type="ECO:0000256" key="1">
    <source>
        <dbReference type="SAM" id="MobiDB-lite"/>
    </source>
</evidence>
<comment type="caution">
    <text evidence="2">The sequence shown here is derived from an EMBL/GenBank/DDBJ whole genome shotgun (WGS) entry which is preliminary data.</text>
</comment>
<protein>
    <submittedName>
        <fullName evidence="2">Uncharacterized protein</fullName>
    </submittedName>
</protein>
<dbReference type="EMBL" id="NHYD01002751">
    <property type="protein sequence ID" value="PPQ85107.1"/>
    <property type="molecule type" value="Genomic_DNA"/>
</dbReference>
<dbReference type="AlphaFoldDB" id="A0A409X2Y0"/>
<organism evidence="2 3">
    <name type="scientific">Psilocybe cyanescens</name>
    <dbReference type="NCBI Taxonomy" id="93625"/>
    <lineage>
        <taxon>Eukaryota</taxon>
        <taxon>Fungi</taxon>
        <taxon>Dikarya</taxon>
        <taxon>Basidiomycota</taxon>
        <taxon>Agaricomycotina</taxon>
        <taxon>Agaricomycetes</taxon>
        <taxon>Agaricomycetidae</taxon>
        <taxon>Agaricales</taxon>
        <taxon>Agaricineae</taxon>
        <taxon>Strophariaceae</taxon>
        <taxon>Psilocybe</taxon>
    </lineage>
</organism>
<keyword evidence="3" id="KW-1185">Reference proteome</keyword>
<dbReference type="InParanoid" id="A0A409X2Y0"/>
<feature type="compositionally biased region" description="Polar residues" evidence="1">
    <location>
        <begin position="31"/>
        <end position="41"/>
    </location>
</feature>
<gene>
    <name evidence="2" type="ORF">CVT25_004393</name>
</gene>
<evidence type="ECO:0000313" key="3">
    <source>
        <dbReference type="Proteomes" id="UP000283269"/>
    </source>
</evidence>